<dbReference type="Proteomes" id="UP000033622">
    <property type="component" value="Unassembled WGS sequence"/>
</dbReference>
<dbReference type="NCBIfam" id="NF047348">
    <property type="entry name" value="HGE-14_Nterm"/>
    <property type="match status" value="1"/>
</dbReference>
<sequence>MSHSVRSSYTYGDAICLKTVGKLLAQNDGVARVIMYYVQEAYTKLGKISVGVPELVTASDDLLLVSAYWGRSKDSGGRVSLTDSLSQDNAVLEKLYSTLVTCMSIVYKNYSPYHDNVTEHYRFVYNVTLVSEMLTTVIYNHQNIIAEKSPQTLETSHHKLAMRHTGNKTQQALCSLLDSSKYAYSYAYKLLEKQLKSADNTHSLSCLLPPYAVKSNLRLARKAAGLLDENTPAYVKHYVHQCVGIIISGMNSLNRTYASIFVDDKDITLLLNLAGNAHSILDTCLRNYIAGQCITTLNTEKELDENIRDFVGTTGCLHKMYGLYEEVNDTDHPYALSFHHCLALVRDNIYPQITRGLEEDDKSAYHFHRVRRLMTKAIEEMEVIDPNLMIDPEKSVHFHTESMQYLNSLACRWNAINTQHIYTAPSSSLQTDNVVAGCSSLERDRCPLSAYRNRRNTIISPLS</sequence>
<evidence type="ECO:0008006" key="3">
    <source>
        <dbReference type="Google" id="ProtNLM"/>
    </source>
</evidence>
<accession>A0A0F3PW69</accession>
<name>A0A0F3PW69_ANAPH</name>
<dbReference type="EMBL" id="LAOF01000001">
    <property type="protein sequence ID" value="KJV84262.1"/>
    <property type="molecule type" value="Genomic_DNA"/>
</dbReference>
<reference evidence="1 2" key="1">
    <citation type="submission" date="2015-01" db="EMBL/GenBank/DDBJ databases">
        <title>Genome Sequencing of Rickettsiales.</title>
        <authorList>
            <person name="Daugherty S.C."/>
            <person name="Su Q."/>
            <person name="Abolude K."/>
            <person name="Beier-Sexton M."/>
            <person name="Carlyon J.A."/>
            <person name="Carter R."/>
            <person name="Day N.P."/>
            <person name="Dumler S.J."/>
            <person name="Dyachenko V."/>
            <person name="Godinez A."/>
            <person name="Kurtti T.J."/>
            <person name="Lichay M."/>
            <person name="Mullins K.E."/>
            <person name="Ott S."/>
            <person name="Pappas-Brown V."/>
            <person name="Paris D.H."/>
            <person name="Patel P."/>
            <person name="Richards A.L."/>
            <person name="Sadzewicz L."/>
            <person name="Sears K."/>
            <person name="Seidman D."/>
            <person name="Sengamalay N."/>
            <person name="Stenos J."/>
            <person name="Tallon L.J."/>
            <person name="Vincent G."/>
            <person name="Fraser C.M."/>
            <person name="Munderloh U."/>
            <person name="Dunning-Hotopp J.C."/>
        </authorList>
    </citation>
    <scope>NUCLEOTIDE SEQUENCE [LARGE SCALE GENOMIC DNA]</scope>
    <source>
        <strain evidence="1 2">ApWI1</strain>
    </source>
</reference>
<evidence type="ECO:0000313" key="2">
    <source>
        <dbReference type="Proteomes" id="UP000033622"/>
    </source>
</evidence>
<dbReference type="PATRIC" id="fig|1359155.3.peg.1521"/>
<gene>
    <name evidence="1" type="ORF">APHWI1_1498</name>
</gene>
<comment type="caution">
    <text evidence="1">The sequence shown here is derived from an EMBL/GenBank/DDBJ whole genome shotgun (WGS) entry which is preliminary data.</text>
</comment>
<dbReference type="AlphaFoldDB" id="A0A0F3PW69"/>
<evidence type="ECO:0000313" key="1">
    <source>
        <dbReference type="EMBL" id="KJV84262.1"/>
    </source>
</evidence>
<proteinExistence type="predicted"/>
<protein>
    <recommendedName>
        <fullName evidence="3">HGE-14 protein</fullName>
    </recommendedName>
</protein>
<dbReference type="RefSeq" id="WP_020849572.1">
    <property type="nucleotide sequence ID" value="NZ_LAOF01000001.1"/>
</dbReference>
<organism evidence="1 2">
    <name type="scientific">Anaplasma phagocytophilum str. ApWI1</name>
    <dbReference type="NCBI Taxonomy" id="1359155"/>
    <lineage>
        <taxon>Bacteria</taxon>
        <taxon>Pseudomonadati</taxon>
        <taxon>Pseudomonadota</taxon>
        <taxon>Alphaproteobacteria</taxon>
        <taxon>Rickettsiales</taxon>
        <taxon>Anaplasmataceae</taxon>
        <taxon>Anaplasma</taxon>
        <taxon>phagocytophilum group</taxon>
    </lineage>
</organism>